<feature type="compositionally biased region" description="Basic and acidic residues" evidence="1">
    <location>
        <begin position="146"/>
        <end position="156"/>
    </location>
</feature>
<feature type="compositionally biased region" description="Low complexity" evidence="1">
    <location>
        <begin position="189"/>
        <end position="214"/>
    </location>
</feature>
<dbReference type="Pfam" id="PF14962">
    <property type="entry name" value="AIF-MLS"/>
    <property type="match status" value="1"/>
</dbReference>
<proteinExistence type="predicted"/>
<dbReference type="GeneID" id="101986221"/>
<evidence type="ECO:0000256" key="2">
    <source>
        <dbReference type="SAM" id="Phobius"/>
    </source>
</evidence>
<dbReference type="PANTHER" id="PTHR22910:SF6">
    <property type="entry name" value="PROTEIN MGARP"/>
    <property type="match status" value="1"/>
</dbReference>
<evidence type="ECO:0000256" key="1">
    <source>
        <dbReference type="SAM" id="MobiDB-lite"/>
    </source>
</evidence>
<gene>
    <name evidence="5" type="primary">Mgarp</name>
</gene>
<dbReference type="PANTHER" id="PTHR22910">
    <property type="entry name" value="PROTEIN MGARP"/>
    <property type="match status" value="1"/>
</dbReference>
<dbReference type="Proteomes" id="UP000694915">
    <property type="component" value="Chromosome 1"/>
</dbReference>
<keyword evidence="4" id="KW-1185">Reference proteome</keyword>
<keyword evidence="2" id="KW-0472">Membrane</keyword>
<keyword evidence="2" id="KW-1133">Transmembrane helix</keyword>
<dbReference type="InterPro" id="IPR032773">
    <property type="entry name" value="MGARP_N"/>
</dbReference>
<keyword evidence="2" id="KW-0812">Transmembrane</keyword>
<feature type="compositionally biased region" description="Basic and acidic residues" evidence="1">
    <location>
        <begin position="108"/>
        <end position="121"/>
    </location>
</feature>
<protein>
    <submittedName>
        <fullName evidence="5">Protein MGARP</fullName>
    </submittedName>
</protein>
<evidence type="ECO:0000313" key="4">
    <source>
        <dbReference type="Proteomes" id="UP000694915"/>
    </source>
</evidence>
<evidence type="ECO:0000313" key="5">
    <source>
        <dbReference type="RefSeq" id="XP_005344243.1"/>
    </source>
</evidence>
<dbReference type="InterPro" id="IPR026093">
    <property type="entry name" value="MGARP"/>
</dbReference>
<organism evidence="4 5">
    <name type="scientific">Microtus ochrogaster</name>
    <name type="common">Prairie vole</name>
    <dbReference type="NCBI Taxonomy" id="79684"/>
    <lineage>
        <taxon>Eukaryota</taxon>
        <taxon>Metazoa</taxon>
        <taxon>Chordata</taxon>
        <taxon>Craniata</taxon>
        <taxon>Vertebrata</taxon>
        <taxon>Euteleostomi</taxon>
        <taxon>Mammalia</taxon>
        <taxon>Eutheria</taxon>
        <taxon>Euarchontoglires</taxon>
        <taxon>Glires</taxon>
        <taxon>Rodentia</taxon>
        <taxon>Myomorpha</taxon>
        <taxon>Muroidea</taxon>
        <taxon>Cricetidae</taxon>
        <taxon>Arvicolinae</taxon>
        <taxon>Microtus</taxon>
    </lineage>
</organism>
<dbReference type="RefSeq" id="XP_005344243.1">
    <property type="nucleotide sequence ID" value="XM_005344186.2"/>
</dbReference>
<feature type="compositionally biased region" description="Basic and acidic residues" evidence="1">
    <location>
        <begin position="75"/>
        <end position="88"/>
    </location>
</feature>
<feature type="region of interest" description="Disordered" evidence="1">
    <location>
        <begin position="75"/>
        <end position="305"/>
    </location>
</feature>
<evidence type="ECO:0000259" key="3">
    <source>
        <dbReference type="Pfam" id="PF14962"/>
    </source>
</evidence>
<name>A0ABM0KDI1_MICOH</name>
<reference evidence="5" key="1">
    <citation type="submission" date="2025-08" db="UniProtKB">
        <authorList>
            <consortium name="RefSeq"/>
        </authorList>
    </citation>
    <scope>IDENTIFICATION</scope>
</reference>
<feature type="domain" description="Protein MGARP N-terminal" evidence="3">
    <location>
        <begin position="1"/>
        <end position="182"/>
    </location>
</feature>
<sequence length="305" mass="31314">MYLRRAVSKTLALPRRAPSGPVPLGKDASLRQMSSRKLPGTSGSNMIYYLVVGVTVSAGGYYTYKAVTSKQARHTDRIRDVKEQKKAESQPLPGGKENVAEAGAGEISVKETELVHAEEVPKAAAGPPEGSPTSPVPSEAALEETSTLREETDLKITEASPGETTEGVPEPTAEVESAAPEPTEEVEIAAPESSAEGESAAPESSAEGESAAPESTEEVESAAPEPTAEVESAAPEPTAEVESAAADQADGACTSEEGEGTAGNPSCQEGPELEESPPLGSEPSAQQDSQEETTEVSAEGASPQG</sequence>
<feature type="transmembrane region" description="Helical" evidence="2">
    <location>
        <begin position="46"/>
        <end position="64"/>
    </location>
</feature>
<accession>A0ABM0KDI1</accession>
<feature type="region of interest" description="Disordered" evidence="1">
    <location>
        <begin position="13"/>
        <end position="37"/>
    </location>
</feature>